<protein>
    <recommendedName>
        <fullName evidence="7">TLC domain-containing protein</fullName>
    </recommendedName>
</protein>
<dbReference type="GO" id="GO:0016020">
    <property type="term" value="C:membrane"/>
    <property type="evidence" value="ECO:0007669"/>
    <property type="project" value="UniProtKB-SubCell"/>
</dbReference>
<comment type="caution">
    <text evidence="8">The sequence shown here is derived from an EMBL/GenBank/DDBJ whole genome shotgun (WGS) entry which is preliminary data.</text>
</comment>
<keyword evidence="2 5" id="KW-0812">Transmembrane</keyword>
<dbReference type="PANTHER" id="PTHR13439">
    <property type="entry name" value="CT120 PROTEIN"/>
    <property type="match status" value="1"/>
</dbReference>
<dbReference type="PANTHER" id="PTHR13439:SF66">
    <property type="entry name" value="BCDNA.GH12326"/>
    <property type="match status" value="1"/>
</dbReference>
<sequence>MKDTHWLTNAYVYFGMPYFLYDMWAMYSYHVRVNDHLYEKLDTFQRIKMFVYKNALMVAHHLLLPSILLPLVLIYREDKGDFFFGAFFMIEMVVPFISAREILLQLNMKHTRLYFYTSLSMIVMFFICRLAAFPYLYYKYAQYAGISFFDVPYVIPKKCNFSCLLILAPQVYWFILMIKGLHRAVYKIQQ</sequence>
<evidence type="ECO:0000256" key="6">
    <source>
        <dbReference type="SAM" id="Phobius"/>
    </source>
</evidence>
<feature type="transmembrane region" description="Helical" evidence="6">
    <location>
        <begin position="82"/>
        <end position="103"/>
    </location>
</feature>
<keyword evidence="3 6" id="KW-1133">Transmembrane helix</keyword>
<keyword evidence="9" id="KW-1185">Reference proteome</keyword>
<evidence type="ECO:0000256" key="1">
    <source>
        <dbReference type="ARBA" id="ARBA00004141"/>
    </source>
</evidence>
<dbReference type="Pfam" id="PF03798">
    <property type="entry name" value="TRAM_LAG1_CLN8"/>
    <property type="match status" value="1"/>
</dbReference>
<evidence type="ECO:0000313" key="9">
    <source>
        <dbReference type="Proteomes" id="UP001497497"/>
    </source>
</evidence>
<dbReference type="EMBL" id="CAXITT010000168">
    <property type="protein sequence ID" value="CAL1534355.1"/>
    <property type="molecule type" value="Genomic_DNA"/>
</dbReference>
<dbReference type="InterPro" id="IPR006634">
    <property type="entry name" value="TLC-dom"/>
</dbReference>
<evidence type="ECO:0000256" key="2">
    <source>
        <dbReference type="ARBA" id="ARBA00022692"/>
    </source>
</evidence>
<evidence type="ECO:0000256" key="5">
    <source>
        <dbReference type="PROSITE-ProRule" id="PRU00205"/>
    </source>
</evidence>
<accession>A0AAV2HLM0</accession>
<evidence type="ECO:0000313" key="8">
    <source>
        <dbReference type="EMBL" id="CAL1534355.1"/>
    </source>
</evidence>
<feature type="transmembrane region" description="Helical" evidence="6">
    <location>
        <begin position="158"/>
        <end position="178"/>
    </location>
</feature>
<dbReference type="GO" id="GO:0055088">
    <property type="term" value="P:lipid homeostasis"/>
    <property type="evidence" value="ECO:0007669"/>
    <property type="project" value="TreeGrafter"/>
</dbReference>
<evidence type="ECO:0000259" key="7">
    <source>
        <dbReference type="PROSITE" id="PS50922"/>
    </source>
</evidence>
<dbReference type="PROSITE" id="PS50922">
    <property type="entry name" value="TLC"/>
    <property type="match status" value="1"/>
</dbReference>
<comment type="subcellular location">
    <subcellularLocation>
        <location evidence="1">Membrane</location>
        <topology evidence="1">Multi-pass membrane protein</topology>
    </subcellularLocation>
</comment>
<dbReference type="AlphaFoldDB" id="A0AAV2HLM0"/>
<feature type="transmembrane region" description="Helical" evidence="6">
    <location>
        <begin position="12"/>
        <end position="29"/>
    </location>
</feature>
<organism evidence="8 9">
    <name type="scientific">Lymnaea stagnalis</name>
    <name type="common">Great pond snail</name>
    <name type="synonym">Helix stagnalis</name>
    <dbReference type="NCBI Taxonomy" id="6523"/>
    <lineage>
        <taxon>Eukaryota</taxon>
        <taxon>Metazoa</taxon>
        <taxon>Spiralia</taxon>
        <taxon>Lophotrochozoa</taxon>
        <taxon>Mollusca</taxon>
        <taxon>Gastropoda</taxon>
        <taxon>Heterobranchia</taxon>
        <taxon>Euthyneura</taxon>
        <taxon>Panpulmonata</taxon>
        <taxon>Hygrophila</taxon>
        <taxon>Lymnaeoidea</taxon>
        <taxon>Lymnaeidae</taxon>
        <taxon>Lymnaea</taxon>
    </lineage>
</organism>
<feature type="transmembrane region" description="Helical" evidence="6">
    <location>
        <begin position="50"/>
        <end position="76"/>
    </location>
</feature>
<proteinExistence type="predicted"/>
<evidence type="ECO:0000256" key="4">
    <source>
        <dbReference type="ARBA" id="ARBA00023136"/>
    </source>
</evidence>
<dbReference type="InterPro" id="IPR050846">
    <property type="entry name" value="TLCD"/>
</dbReference>
<feature type="domain" description="TLC" evidence="7">
    <location>
        <begin position="1"/>
        <end position="186"/>
    </location>
</feature>
<gene>
    <name evidence="8" type="ORF">GSLYS_00008315001</name>
</gene>
<dbReference type="Proteomes" id="UP001497497">
    <property type="component" value="Unassembled WGS sequence"/>
</dbReference>
<dbReference type="GO" id="GO:0005783">
    <property type="term" value="C:endoplasmic reticulum"/>
    <property type="evidence" value="ECO:0007669"/>
    <property type="project" value="TreeGrafter"/>
</dbReference>
<keyword evidence="4 5" id="KW-0472">Membrane</keyword>
<evidence type="ECO:0000256" key="3">
    <source>
        <dbReference type="ARBA" id="ARBA00022989"/>
    </source>
</evidence>
<reference evidence="8 9" key="1">
    <citation type="submission" date="2024-04" db="EMBL/GenBank/DDBJ databases">
        <authorList>
            <consortium name="Genoscope - CEA"/>
            <person name="William W."/>
        </authorList>
    </citation>
    <scope>NUCLEOTIDE SEQUENCE [LARGE SCALE GENOMIC DNA]</scope>
</reference>
<name>A0AAV2HLM0_LYMST</name>
<feature type="transmembrane region" description="Helical" evidence="6">
    <location>
        <begin position="115"/>
        <end position="138"/>
    </location>
</feature>